<name>A0A4C1WT23_EUMVA</name>
<dbReference type="Proteomes" id="UP000299102">
    <property type="component" value="Unassembled WGS sequence"/>
</dbReference>
<evidence type="ECO:0000256" key="1">
    <source>
        <dbReference type="SAM" id="MobiDB-lite"/>
    </source>
</evidence>
<dbReference type="OrthoDB" id="7389828at2759"/>
<keyword evidence="3" id="KW-1185">Reference proteome</keyword>
<proteinExistence type="predicted"/>
<reference evidence="2 3" key="1">
    <citation type="journal article" date="2019" name="Commun. Biol.">
        <title>The bagworm genome reveals a unique fibroin gene that provides high tensile strength.</title>
        <authorList>
            <person name="Kono N."/>
            <person name="Nakamura H."/>
            <person name="Ohtoshi R."/>
            <person name="Tomita M."/>
            <person name="Numata K."/>
            <person name="Arakawa K."/>
        </authorList>
    </citation>
    <scope>NUCLEOTIDE SEQUENCE [LARGE SCALE GENOMIC DNA]</scope>
</reference>
<feature type="compositionally biased region" description="Low complexity" evidence="1">
    <location>
        <begin position="50"/>
        <end position="61"/>
    </location>
</feature>
<evidence type="ECO:0000313" key="3">
    <source>
        <dbReference type="Proteomes" id="UP000299102"/>
    </source>
</evidence>
<feature type="region of interest" description="Disordered" evidence="1">
    <location>
        <begin position="1"/>
        <end position="80"/>
    </location>
</feature>
<comment type="caution">
    <text evidence="2">The sequence shown here is derived from an EMBL/GenBank/DDBJ whole genome shotgun (WGS) entry which is preliminary data.</text>
</comment>
<evidence type="ECO:0000313" key="2">
    <source>
        <dbReference type="EMBL" id="GBP54000.1"/>
    </source>
</evidence>
<organism evidence="2 3">
    <name type="scientific">Eumeta variegata</name>
    <name type="common">Bagworm moth</name>
    <name type="synonym">Eumeta japonica</name>
    <dbReference type="NCBI Taxonomy" id="151549"/>
    <lineage>
        <taxon>Eukaryota</taxon>
        <taxon>Metazoa</taxon>
        <taxon>Ecdysozoa</taxon>
        <taxon>Arthropoda</taxon>
        <taxon>Hexapoda</taxon>
        <taxon>Insecta</taxon>
        <taxon>Pterygota</taxon>
        <taxon>Neoptera</taxon>
        <taxon>Endopterygota</taxon>
        <taxon>Lepidoptera</taxon>
        <taxon>Glossata</taxon>
        <taxon>Ditrysia</taxon>
        <taxon>Tineoidea</taxon>
        <taxon>Psychidae</taxon>
        <taxon>Oiketicinae</taxon>
        <taxon>Eumeta</taxon>
    </lineage>
</organism>
<protein>
    <submittedName>
        <fullName evidence="2">Uncharacterized protein</fullName>
    </submittedName>
</protein>
<accession>A0A4C1WT23</accession>
<dbReference type="EMBL" id="BGZK01000637">
    <property type="protein sequence ID" value="GBP54000.1"/>
    <property type="molecule type" value="Genomic_DNA"/>
</dbReference>
<gene>
    <name evidence="2" type="ORF">EVAR_36883_1</name>
</gene>
<feature type="compositionally biased region" description="Polar residues" evidence="1">
    <location>
        <begin position="40"/>
        <end position="49"/>
    </location>
</feature>
<dbReference type="AlphaFoldDB" id="A0A4C1WT23"/>
<sequence length="119" mass="12531">MPRPPAQRTPPPQPAESIRKAQRRLVSAAGGGGVAGTRPVLSQKNVQHLSSSSGARSEAAGYVYKTDNNRGNGKESPETKMARANKYAVDIMTEGLIVVPPPAVARPRPPPAACRATDH</sequence>
<feature type="compositionally biased region" description="Pro residues" evidence="1">
    <location>
        <begin position="1"/>
        <end position="14"/>
    </location>
</feature>